<keyword evidence="2" id="KW-1133">Transmembrane helix</keyword>
<evidence type="ECO:0000313" key="3">
    <source>
        <dbReference type="EMBL" id="EHS63117.1"/>
    </source>
</evidence>
<keyword evidence="4" id="KW-1185">Reference proteome</keyword>
<dbReference type="GeneID" id="13541035"/>
<dbReference type="AlphaFoldDB" id="H6QVK9"/>
<keyword evidence="2" id="KW-0472">Membrane</keyword>
<keyword evidence="2" id="KW-0812">Transmembrane</keyword>
<protein>
    <submittedName>
        <fullName evidence="3">Uncharacterized protein</fullName>
    </submittedName>
</protein>
<dbReference type="HOGENOM" id="CLU_1533332_0_0_1"/>
<dbReference type="VEuPathDB" id="FungiDB:PGTG_22776"/>
<gene>
    <name evidence="3" type="ORF">PGTG_22776</name>
</gene>
<dbReference type="KEGG" id="pgr:PGTG_22776"/>
<sequence>MGSDDDDKLTDLPDLMKSQSAIRTHRLSYLPPSTLSERSQRRHTTGRISFGELTSVPKFPAHRPKSLECVPEIMDTREKRPSFYLARTPETTDEFVVLDPPASVTDEATLFPLQDDPAELSITIRSSLTGIIMGIIGSAVGLLFIFKPVMVYLAPVFLQHSYLDPNGGIRGLLVL</sequence>
<reference evidence="4" key="1">
    <citation type="journal article" date="2011" name="Proc. Natl. Acad. Sci. U.S.A.">
        <title>Obligate biotrophy features unraveled by the genomic analysis of rust fungi.</title>
        <authorList>
            <person name="Duplessis S."/>
            <person name="Cuomo C.A."/>
            <person name="Lin Y.-C."/>
            <person name="Aerts A."/>
            <person name="Tisserant E."/>
            <person name="Veneault-Fourrey C."/>
            <person name="Joly D.L."/>
            <person name="Hacquard S."/>
            <person name="Amselem J."/>
            <person name="Cantarel B.L."/>
            <person name="Chiu R."/>
            <person name="Coutinho P.M."/>
            <person name="Feau N."/>
            <person name="Field M."/>
            <person name="Frey P."/>
            <person name="Gelhaye E."/>
            <person name="Goldberg J."/>
            <person name="Grabherr M.G."/>
            <person name="Kodira C.D."/>
            <person name="Kohler A."/>
            <person name="Kuees U."/>
            <person name="Lindquist E.A."/>
            <person name="Lucas S.M."/>
            <person name="Mago R."/>
            <person name="Mauceli E."/>
            <person name="Morin E."/>
            <person name="Murat C."/>
            <person name="Pangilinan J.L."/>
            <person name="Park R."/>
            <person name="Pearson M."/>
            <person name="Quesneville H."/>
            <person name="Rouhier N."/>
            <person name="Sakthikumar S."/>
            <person name="Salamov A.A."/>
            <person name="Schmutz J."/>
            <person name="Selles B."/>
            <person name="Shapiro H."/>
            <person name="Tanguay P."/>
            <person name="Tuskan G.A."/>
            <person name="Henrissat B."/>
            <person name="Van de Peer Y."/>
            <person name="Rouze P."/>
            <person name="Ellis J.G."/>
            <person name="Dodds P.N."/>
            <person name="Schein J.E."/>
            <person name="Zhong S."/>
            <person name="Hamelin R.C."/>
            <person name="Grigoriev I.V."/>
            <person name="Szabo L.J."/>
            <person name="Martin F."/>
        </authorList>
    </citation>
    <scope>NUCLEOTIDE SEQUENCE [LARGE SCALE GENOMIC DNA]</scope>
    <source>
        <strain evidence="4">CRL 75-36-700-3 / race SCCL</strain>
    </source>
</reference>
<dbReference type="EMBL" id="DS989934">
    <property type="protein sequence ID" value="EHS63117.1"/>
    <property type="molecule type" value="Genomic_DNA"/>
</dbReference>
<feature type="transmembrane region" description="Helical" evidence="2">
    <location>
        <begin position="131"/>
        <end position="154"/>
    </location>
</feature>
<accession>H6QVK9</accession>
<evidence type="ECO:0000313" key="4">
    <source>
        <dbReference type="Proteomes" id="UP000008783"/>
    </source>
</evidence>
<name>H6QVK9_PUCGT</name>
<proteinExistence type="predicted"/>
<dbReference type="RefSeq" id="XP_003890892.1">
    <property type="nucleotide sequence ID" value="XM_003890843.1"/>
</dbReference>
<dbReference type="InParanoid" id="H6QVK9"/>
<evidence type="ECO:0000256" key="2">
    <source>
        <dbReference type="SAM" id="Phobius"/>
    </source>
</evidence>
<organism evidence="3 4">
    <name type="scientific">Puccinia graminis f. sp. tritici (strain CRL 75-36-700-3 / race SCCL)</name>
    <name type="common">Black stem rust fungus</name>
    <dbReference type="NCBI Taxonomy" id="418459"/>
    <lineage>
        <taxon>Eukaryota</taxon>
        <taxon>Fungi</taxon>
        <taxon>Dikarya</taxon>
        <taxon>Basidiomycota</taxon>
        <taxon>Pucciniomycotina</taxon>
        <taxon>Pucciniomycetes</taxon>
        <taxon>Pucciniales</taxon>
        <taxon>Pucciniaceae</taxon>
        <taxon>Puccinia</taxon>
    </lineage>
</organism>
<feature type="region of interest" description="Disordered" evidence="1">
    <location>
        <begin position="1"/>
        <end position="46"/>
    </location>
</feature>
<dbReference type="Proteomes" id="UP000008783">
    <property type="component" value="Unassembled WGS sequence"/>
</dbReference>
<evidence type="ECO:0000256" key="1">
    <source>
        <dbReference type="SAM" id="MobiDB-lite"/>
    </source>
</evidence>